<dbReference type="VEuPathDB" id="FungiDB:PC110_g6987"/>
<name>A0A329SLB9_9STRA</name>
<organism evidence="7 8">
    <name type="scientific">Phytophthora cactorum</name>
    <dbReference type="NCBI Taxonomy" id="29920"/>
    <lineage>
        <taxon>Eukaryota</taxon>
        <taxon>Sar</taxon>
        <taxon>Stramenopiles</taxon>
        <taxon>Oomycota</taxon>
        <taxon>Peronosporomycetes</taxon>
        <taxon>Peronosporales</taxon>
        <taxon>Peronosporaceae</taxon>
        <taxon>Phytophthora</taxon>
    </lineage>
</organism>
<feature type="compositionally biased region" description="Low complexity" evidence="1">
    <location>
        <begin position="29"/>
        <end position="39"/>
    </location>
</feature>
<comment type="caution">
    <text evidence="7">The sequence shown here is derived from an EMBL/GenBank/DDBJ whole genome shotgun (WGS) entry which is preliminary data.</text>
</comment>
<dbReference type="EMBL" id="MJFZ01000130">
    <property type="protein sequence ID" value="RAW36756.1"/>
    <property type="molecule type" value="Genomic_DNA"/>
</dbReference>
<dbReference type="Proteomes" id="UP000774804">
    <property type="component" value="Unassembled WGS sequence"/>
</dbReference>
<dbReference type="Proteomes" id="UP000736787">
    <property type="component" value="Unassembled WGS sequence"/>
</dbReference>
<dbReference type="Proteomes" id="UP000735874">
    <property type="component" value="Unassembled WGS sequence"/>
</dbReference>
<dbReference type="Proteomes" id="UP000251314">
    <property type="component" value="Unassembled WGS sequence"/>
</dbReference>
<protein>
    <submittedName>
        <fullName evidence="7">Uncharacterized protein</fullName>
    </submittedName>
</protein>
<evidence type="ECO:0000313" key="3">
    <source>
        <dbReference type="EMBL" id="KAG2938749.1"/>
    </source>
</evidence>
<feature type="region of interest" description="Disordered" evidence="1">
    <location>
        <begin position="19"/>
        <end position="109"/>
    </location>
</feature>
<dbReference type="AlphaFoldDB" id="A0A329SLB9"/>
<dbReference type="EMBL" id="RCMK01000091">
    <property type="protein sequence ID" value="KAG2949429.1"/>
    <property type="molecule type" value="Genomic_DNA"/>
</dbReference>
<proteinExistence type="predicted"/>
<evidence type="ECO:0000313" key="5">
    <source>
        <dbReference type="EMBL" id="KAG2995686.1"/>
    </source>
</evidence>
<evidence type="ECO:0000313" key="8">
    <source>
        <dbReference type="Proteomes" id="UP000251314"/>
    </source>
</evidence>
<evidence type="ECO:0000256" key="1">
    <source>
        <dbReference type="SAM" id="MobiDB-lite"/>
    </source>
</evidence>
<evidence type="ECO:0000313" key="7">
    <source>
        <dbReference type="EMBL" id="RAW36756.1"/>
    </source>
</evidence>
<dbReference type="EMBL" id="RCMI01000061">
    <property type="protein sequence ID" value="KAG2938749.1"/>
    <property type="molecule type" value="Genomic_DNA"/>
</dbReference>
<sequence>MLPAATSRGLLLRCVARRIPPPLRTSKRAASLGATGAALAEDRKGKKKATKRASVSIAASTGRKKPEEDEGDASDLKLEDKVDPPQPKRSKKAATSTEAATAVQLPAPT</sequence>
<accession>A0A329SLB9</accession>
<feature type="compositionally biased region" description="Low complexity" evidence="1">
    <location>
        <begin position="93"/>
        <end position="102"/>
    </location>
</feature>
<feature type="compositionally biased region" description="Basic and acidic residues" evidence="1">
    <location>
        <begin position="74"/>
        <end position="83"/>
    </location>
</feature>
<keyword evidence="8" id="KW-1185">Reference proteome</keyword>
<evidence type="ECO:0000313" key="2">
    <source>
        <dbReference type="EMBL" id="KAG2863610.1"/>
    </source>
</evidence>
<gene>
    <name evidence="7" type="ORF">PC110_g6987</name>
    <name evidence="2" type="ORF">PC113_g5294</name>
    <name evidence="3" type="ORF">PC115_g3598</name>
    <name evidence="4" type="ORF">PC117_g5263</name>
    <name evidence="5" type="ORF">PC118_g2874</name>
    <name evidence="6" type="ORF">PC129_g3605</name>
</gene>
<evidence type="ECO:0000313" key="6">
    <source>
        <dbReference type="EMBL" id="KAG3225802.1"/>
    </source>
</evidence>
<dbReference type="Proteomes" id="UP000697107">
    <property type="component" value="Unassembled WGS sequence"/>
</dbReference>
<evidence type="ECO:0000313" key="4">
    <source>
        <dbReference type="EMBL" id="KAG2949429.1"/>
    </source>
</evidence>
<dbReference type="EMBL" id="RCML01000046">
    <property type="protein sequence ID" value="KAG2995686.1"/>
    <property type="molecule type" value="Genomic_DNA"/>
</dbReference>
<reference evidence="7 8" key="1">
    <citation type="submission" date="2018-01" db="EMBL/GenBank/DDBJ databases">
        <title>Draft genome of the strawberry crown rot pathogen Phytophthora cactorum.</title>
        <authorList>
            <person name="Armitage A.D."/>
            <person name="Lysoe E."/>
            <person name="Nellist C.F."/>
            <person name="Harrison R.J."/>
            <person name="Brurberg M.B."/>
        </authorList>
    </citation>
    <scope>NUCLEOTIDE SEQUENCE [LARGE SCALE GENOMIC DNA]</scope>
    <source>
        <strain evidence="7 8">10300</strain>
    </source>
</reference>
<dbReference type="Proteomes" id="UP000760860">
    <property type="component" value="Unassembled WGS sequence"/>
</dbReference>
<reference evidence="2" key="2">
    <citation type="submission" date="2018-10" db="EMBL/GenBank/DDBJ databases">
        <title>Effector identification in a new, highly contiguous assembly of the strawberry crown rot pathogen Phytophthora cactorum.</title>
        <authorList>
            <person name="Armitage A.D."/>
            <person name="Nellist C.F."/>
            <person name="Bates H."/>
            <person name="Vickerstaff R.J."/>
            <person name="Harrison R.J."/>
        </authorList>
    </citation>
    <scope>NUCLEOTIDE SEQUENCE</scope>
    <source>
        <strain evidence="2">15-7</strain>
        <strain evidence="3">4032</strain>
        <strain evidence="4">4040</strain>
        <strain evidence="5">P415</strain>
        <strain evidence="6">P421</strain>
    </source>
</reference>
<dbReference type="EMBL" id="RCMG01000100">
    <property type="protein sequence ID" value="KAG2863610.1"/>
    <property type="molecule type" value="Genomic_DNA"/>
</dbReference>
<dbReference type="EMBL" id="RCMV01000074">
    <property type="protein sequence ID" value="KAG3225802.1"/>
    <property type="molecule type" value="Genomic_DNA"/>
</dbReference>